<reference evidence="2" key="1">
    <citation type="journal article" date="2019" name="PLoS Pathog.">
        <title>Re-assessing the diversity of negative strand RNA viruses in insects.</title>
        <authorList>
            <person name="Kafer S."/>
            <person name="Paraskevopoulou S."/>
            <person name="Zirkel F."/>
            <person name="Wieseke N."/>
            <person name="Donath A."/>
            <person name="Petersen M."/>
            <person name="Jones T.C."/>
            <person name="Liu S."/>
            <person name="Zhou X."/>
            <person name="Middendorf M."/>
            <person name="Junglen S."/>
            <person name="Misof B."/>
            <person name="Drosten C."/>
        </authorList>
    </citation>
    <scope>NUCLEOTIDE SEQUENCE</scope>
    <source>
        <strain evidence="2">OKIAV239</strain>
    </source>
</reference>
<dbReference type="EMBL" id="MT153501">
    <property type="protein sequence ID" value="QMP82295.1"/>
    <property type="molecule type" value="Viral_cRNA"/>
</dbReference>
<organism evidence="2">
    <name type="scientific">Blattodean phasma-related virus OKIAV239</name>
    <dbReference type="NCBI Taxonomy" id="2746318"/>
    <lineage>
        <taxon>Viruses</taxon>
        <taxon>Riboviria</taxon>
        <taxon>Orthornavirae</taxon>
        <taxon>Negarnaviricota</taxon>
        <taxon>Polyploviricotina</taxon>
        <taxon>Bunyaviricetes</taxon>
        <taxon>Elliovirales</taxon>
        <taxon>Phasmaviridae</taxon>
    </lineage>
</organism>
<sequence>MAATGLPSISLSDAISGLKLTDDAENRNAFSLAGQTPDEISKHTTAKDYYILGITPDEFIKQHGGAQFDFADLQKRFSQICRDFASAPKKGEKSRALEFASKIIYEVAPDARRVKKAEGDKVWKFHFPYNESGKIVVKTAFVCTFKSESAGNLSGTANKITLTIKQASLLALVTLCKINNYCGRLDPPTNLLTPLAGAVFSKDDISKIAGRVRKTVAEVTNIINSSCQSGGQYLDDSDTAVAAIASIVATSNMKDEAQRESIINKNVKQYLNMKKTFSVENFDIYAEYAHGGVPEGLRAKALIDLFNGIQKNAPNPNFRKAVQLSQQTAMTARVDVPNVGLPVADEMPPPSTFRFTIEELDILRNNDPHYLHDLPTLDRLRIGTDKMLASGNATYFNEFIVQNFHLYVKTVSEESHSFMCRCKRGNWDDYVALAEADYESDGSTAGAGLKSTRVTPAQTEATKPQETVGGKSQSTPRKGDQKGQSATSSTQKKTQQPESKQSTPK</sequence>
<keyword evidence="2" id="KW-0543">Viral nucleoprotein</keyword>
<evidence type="ECO:0000313" key="2">
    <source>
        <dbReference type="EMBL" id="QMP82295.1"/>
    </source>
</evidence>
<accession>A0A7D7F8J5</accession>
<evidence type="ECO:0000256" key="1">
    <source>
        <dbReference type="SAM" id="MobiDB-lite"/>
    </source>
</evidence>
<feature type="compositionally biased region" description="Polar residues" evidence="1">
    <location>
        <begin position="452"/>
        <end position="505"/>
    </location>
</feature>
<keyword evidence="2" id="KW-0946">Virion</keyword>
<feature type="region of interest" description="Disordered" evidence="1">
    <location>
        <begin position="441"/>
        <end position="505"/>
    </location>
</feature>
<dbReference type="GO" id="GO:0019013">
    <property type="term" value="C:viral nucleocapsid"/>
    <property type="evidence" value="ECO:0007669"/>
    <property type="project" value="UniProtKB-KW"/>
</dbReference>
<protein>
    <submittedName>
        <fullName evidence="2">Nucleocapsid protein</fullName>
    </submittedName>
</protein>
<reference evidence="2" key="2">
    <citation type="submission" date="2020-03" db="EMBL/GenBank/DDBJ databases">
        <authorList>
            <person name="Kafer S."/>
            <person name="Paraskevopoulou S."/>
            <person name="Zirkel F."/>
            <person name="Wieseke N."/>
            <person name="Donath A."/>
            <person name="Petersen M."/>
            <person name="Jones T.C."/>
            <person name="Liu S."/>
            <person name="Zhou X."/>
            <person name="Middendorf M."/>
            <person name="Junglen S."/>
            <person name="Misof B."/>
            <person name="Drosten C."/>
        </authorList>
    </citation>
    <scope>NUCLEOTIDE SEQUENCE</scope>
    <source>
        <strain evidence="2">OKIAV239</strain>
    </source>
</reference>
<name>A0A7D7F8J5_9VIRU</name>
<proteinExistence type="predicted"/>